<dbReference type="EMBL" id="BK014648">
    <property type="protein sequence ID" value="DAD65755.1"/>
    <property type="molecule type" value="Genomic_DNA"/>
</dbReference>
<reference evidence="1" key="1">
    <citation type="journal article" date="2021" name="Proc. Natl. Acad. Sci. U.S.A.">
        <title>A Catalog of Tens of Thousands of Viruses from Human Metagenomes Reveals Hidden Associations with Chronic Diseases.</title>
        <authorList>
            <person name="Tisza M.J."/>
            <person name="Buck C.B."/>
        </authorList>
    </citation>
    <scope>NUCLEOTIDE SEQUENCE</scope>
    <source>
        <strain evidence="1">CtNiB4</strain>
    </source>
</reference>
<sequence>MTYKNNNNSGTSSIIHVIFKCDNFTSLLKTCPLKKLRYGKP</sequence>
<name>A0A8S5L724_9CAUD</name>
<evidence type="ECO:0000313" key="1">
    <source>
        <dbReference type="EMBL" id="DAD65755.1"/>
    </source>
</evidence>
<proteinExistence type="predicted"/>
<protein>
    <submittedName>
        <fullName evidence="1">Uncharacterized protein</fullName>
    </submittedName>
</protein>
<accession>A0A8S5L724</accession>
<organism evidence="1">
    <name type="scientific">Siphoviridae sp. ctNiB4</name>
    <dbReference type="NCBI Taxonomy" id="2823575"/>
    <lineage>
        <taxon>Viruses</taxon>
        <taxon>Duplodnaviria</taxon>
        <taxon>Heunggongvirae</taxon>
        <taxon>Uroviricota</taxon>
        <taxon>Caudoviricetes</taxon>
    </lineage>
</organism>